<dbReference type="AlphaFoldDB" id="A0AA89BRJ8"/>
<name>A0AA89BRJ8_PINIB</name>
<comment type="caution">
    <text evidence="4">The sequence shown here is derived from an EMBL/GenBank/DDBJ whole genome shotgun (WGS) entry which is preliminary data.</text>
</comment>
<dbReference type="InterPro" id="IPR046903">
    <property type="entry name" value="Mab-21-like_nuc_Trfase"/>
</dbReference>
<accession>A0AA89BRJ8</accession>
<evidence type="ECO:0000313" key="5">
    <source>
        <dbReference type="Proteomes" id="UP001186944"/>
    </source>
</evidence>
<organism evidence="4 5">
    <name type="scientific">Pinctada imbricata</name>
    <name type="common">Atlantic pearl-oyster</name>
    <name type="synonym">Pinctada martensii</name>
    <dbReference type="NCBI Taxonomy" id="66713"/>
    <lineage>
        <taxon>Eukaryota</taxon>
        <taxon>Metazoa</taxon>
        <taxon>Spiralia</taxon>
        <taxon>Lophotrochozoa</taxon>
        <taxon>Mollusca</taxon>
        <taxon>Bivalvia</taxon>
        <taxon>Autobranchia</taxon>
        <taxon>Pteriomorphia</taxon>
        <taxon>Pterioida</taxon>
        <taxon>Pterioidea</taxon>
        <taxon>Pteriidae</taxon>
        <taxon>Pinctada</taxon>
    </lineage>
</organism>
<evidence type="ECO:0008006" key="6">
    <source>
        <dbReference type="Google" id="ProtNLM"/>
    </source>
</evidence>
<dbReference type="InterPro" id="IPR046906">
    <property type="entry name" value="Mab-21_HhH/H2TH-like"/>
</dbReference>
<evidence type="ECO:0000256" key="1">
    <source>
        <dbReference type="ARBA" id="ARBA00008307"/>
    </source>
</evidence>
<keyword evidence="5" id="KW-1185">Reference proteome</keyword>
<feature type="domain" description="Mab-21-like nucleotidyltransferase" evidence="2">
    <location>
        <begin position="133"/>
        <end position="266"/>
    </location>
</feature>
<dbReference type="PANTHER" id="PTHR10656:SF69">
    <property type="entry name" value="MAB-21-LIKE HHH_H2TH-LIKE DOMAIN-CONTAINING PROTEIN"/>
    <property type="match status" value="1"/>
</dbReference>
<dbReference type="Gene3D" id="1.10.1410.40">
    <property type="match status" value="1"/>
</dbReference>
<dbReference type="InterPro" id="IPR011990">
    <property type="entry name" value="TPR-like_helical_dom_sf"/>
</dbReference>
<dbReference type="Proteomes" id="UP001186944">
    <property type="component" value="Unassembled WGS sequence"/>
</dbReference>
<protein>
    <recommendedName>
        <fullName evidence="6">Mab-21-like HhH/H2TH-like domain-containing protein</fullName>
    </recommendedName>
</protein>
<evidence type="ECO:0000313" key="4">
    <source>
        <dbReference type="EMBL" id="KAK3091466.1"/>
    </source>
</evidence>
<dbReference type="SUPFAM" id="SSF48452">
    <property type="entry name" value="TPR-like"/>
    <property type="match status" value="1"/>
</dbReference>
<sequence>MDTNLSFEICDVDQLSGIPTPHLSYAINQLLPLRLIGKHRYQDVEKVLDEKALSDDSVEIMAVGSLAEALNMPPIIEKKQGHTIKGDYLSDMDFMFVVKSAVSTFDTKKMDSGDYFSLIDTNDMHSGYARVWRSGKYLDHDCIQNEIKEGVMKTLLTSSDLNVEFTGPAVTTPKQTDLNVENFKTFDKSKPICSTDHVMGFPCEEWPPVAEEWKTRSRTQGWPSLEAIESLISNGCHVVPVQHRLTKPPLSAHQWRLSFTITERNLARHHVNDYQRQGFVFLKVLYHECLKQMQLISSYHLKTVFFYSCEIIPISAWKENLGSCVLYMLDLLLECVSKGFLPNYFIPENNMIDYLTEEERDSIIETVMETRIDPLSHVFCFTDDKTIGQASLMVSFRELMELVVKDMHSFIEHKEIRRSILESFSISSMKYILAQLYEGKVGEAVYIAEDLYRLLEKFRLTSRTLPDFFYWSMCQNISNTELGVKFMEHIVRTRGSEPGYETCKNNLPCLYHILACKYSKTSLEHGLYVSHSELAFRDLLKDSSNIPISCEFALLLMKQSRHAEAIPLLQEALRSKSLASCKNVYNKKEMCVLDETLQREVAEHPPLRLSSVALTYYLLYSCVHQGDSSSKECRLRDIKDEFRLFSEKENCARTFSLLGYCFVQTKDWKEGSEAFRRAIECKLPSTNNEIERTPYTLALAMKKHCDANANSF</sequence>
<dbReference type="SMART" id="SM01265">
    <property type="entry name" value="Mab-21"/>
    <property type="match status" value="1"/>
</dbReference>
<evidence type="ECO:0000259" key="3">
    <source>
        <dbReference type="Pfam" id="PF20266"/>
    </source>
</evidence>
<evidence type="ECO:0000259" key="2">
    <source>
        <dbReference type="Pfam" id="PF03281"/>
    </source>
</evidence>
<dbReference type="EMBL" id="VSWD01000010">
    <property type="protein sequence ID" value="KAK3091466.1"/>
    <property type="molecule type" value="Genomic_DNA"/>
</dbReference>
<dbReference type="Pfam" id="PF20266">
    <property type="entry name" value="Mab-21_C"/>
    <property type="match status" value="1"/>
</dbReference>
<dbReference type="Pfam" id="PF03281">
    <property type="entry name" value="Mab-21"/>
    <property type="match status" value="1"/>
</dbReference>
<reference evidence="4" key="1">
    <citation type="submission" date="2019-08" db="EMBL/GenBank/DDBJ databases">
        <title>The improved chromosome-level genome for the pearl oyster Pinctada fucata martensii using PacBio sequencing and Hi-C.</title>
        <authorList>
            <person name="Zheng Z."/>
        </authorList>
    </citation>
    <scope>NUCLEOTIDE SEQUENCE</scope>
    <source>
        <strain evidence="4">ZZ-2019</strain>
        <tissue evidence="4">Adductor muscle</tissue>
    </source>
</reference>
<gene>
    <name evidence="4" type="ORF">FSP39_019993</name>
</gene>
<comment type="similarity">
    <text evidence="1">Belongs to the mab-21 family.</text>
</comment>
<dbReference type="PANTHER" id="PTHR10656">
    <property type="entry name" value="CELL FATE DETERMINING PROTEIN MAB21-RELATED"/>
    <property type="match status" value="1"/>
</dbReference>
<proteinExistence type="inferred from homology"/>
<feature type="domain" description="Mab-21-like HhH/H2TH-like" evidence="3">
    <location>
        <begin position="278"/>
        <end position="368"/>
    </location>
</feature>
<dbReference type="InterPro" id="IPR024810">
    <property type="entry name" value="MAB21L/cGLR"/>
</dbReference>